<dbReference type="EMBL" id="FUZF01000001">
    <property type="protein sequence ID" value="SKB38823.1"/>
    <property type="molecule type" value="Genomic_DNA"/>
</dbReference>
<name>A0A1T5AW54_9SPHI</name>
<keyword evidence="1" id="KW-0472">Membrane</keyword>
<dbReference type="PIRSF" id="PIRSF018266">
    <property type="entry name" value="FecR"/>
    <property type="match status" value="1"/>
</dbReference>
<organism evidence="4 5">
    <name type="scientific">Sphingobacterium nematocida</name>
    <dbReference type="NCBI Taxonomy" id="1513896"/>
    <lineage>
        <taxon>Bacteria</taxon>
        <taxon>Pseudomonadati</taxon>
        <taxon>Bacteroidota</taxon>
        <taxon>Sphingobacteriia</taxon>
        <taxon>Sphingobacteriales</taxon>
        <taxon>Sphingobacteriaceae</taxon>
        <taxon>Sphingobacterium</taxon>
    </lineage>
</organism>
<evidence type="ECO:0000313" key="4">
    <source>
        <dbReference type="EMBL" id="SKB38823.1"/>
    </source>
</evidence>
<accession>A0A1T5AW54</accession>
<dbReference type="GO" id="GO:0016989">
    <property type="term" value="F:sigma factor antagonist activity"/>
    <property type="evidence" value="ECO:0007669"/>
    <property type="project" value="TreeGrafter"/>
</dbReference>
<feature type="domain" description="Protein FecR C-terminal" evidence="3">
    <location>
        <begin position="303"/>
        <end position="372"/>
    </location>
</feature>
<keyword evidence="1" id="KW-0812">Transmembrane</keyword>
<sequence>MTRQRALYLYNKHKSQTLSEDELYEWLEFVFDKDDQYLLEEVFDQDWNAVVEQDMERIALHRIKSMTEEILVIPQRKTRVVKKFRPWLAIAVAASIMLCLSAYLYIQYYRMDIKPGGNYAQLTLPGGKKVELRSDKNGIEINEQGVTYIDGSILEKDLQSSPTAMLVLETPRGGEYRVKLGDGTMVFLNAESKLSYPANFEGTNKREVMLEGEGYFDVHHDANKPFLIKSDRQTIEVKGTQFVVSSYKNEAIVRTTLISGSVAIQSPYGSALLKPSQQSVLQDGNLAIRSVDVSEALAWTKGEFVFNEETLEDVMRKISRWYNVDIIFQNDEMKSEEYVGVVSRFDDIDKVLNKLGHIGSAQFTRKGSRIVITKK</sequence>
<dbReference type="Proteomes" id="UP000190150">
    <property type="component" value="Unassembled WGS sequence"/>
</dbReference>
<dbReference type="PANTHER" id="PTHR30273:SF2">
    <property type="entry name" value="PROTEIN FECR"/>
    <property type="match status" value="1"/>
</dbReference>
<dbReference type="OrthoDB" id="1099963at2"/>
<feature type="domain" description="FecR protein" evidence="2">
    <location>
        <begin position="168"/>
        <end position="262"/>
    </location>
</feature>
<dbReference type="Pfam" id="PF16344">
    <property type="entry name" value="FecR_C"/>
    <property type="match status" value="1"/>
</dbReference>
<protein>
    <submittedName>
        <fullName evidence="4">FecR family protein</fullName>
    </submittedName>
</protein>
<feature type="transmembrane region" description="Helical" evidence="1">
    <location>
        <begin position="86"/>
        <end position="106"/>
    </location>
</feature>
<dbReference type="STRING" id="1513896.SAMN05660841_00203"/>
<proteinExistence type="predicted"/>
<dbReference type="Gene3D" id="2.60.120.1440">
    <property type="match status" value="1"/>
</dbReference>
<dbReference type="InterPro" id="IPR012373">
    <property type="entry name" value="Ferrdict_sens_TM"/>
</dbReference>
<dbReference type="Pfam" id="PF04773">
    <property type="entry name" value="FecR"/>
    <property type="match status" value="1"/>
</dbReference>
<evidence type="ECO:0000259" key="3">
    <source>
        <dbReference type="Pfam" id="PF16344"/>
    </source>
</evidence>
<dbReference type="Gene3D" id="3.55.50.30">
    <property type="match status" value="1"/>
</dbReference>
<evidence type="ECO:0000256" key="1">
    <source>
        <dbReference type="SAM" id="Phobius"/>
    </source>
</evidence>
<gene>
    <name evidence="4" type="ORF">SAMN05660841_00203</name>
</gene>
<dbReference type="InterPro" id="IPR032508">
    <property type="entry name" value="FecR_C"/>
</dbReference>
<dbReference type="PANTHER" id="PTHR30273">
    <property type="entry name" value="PERIPLASMIC SIGNAL SENSOR AND SIGMA FACTOR ACTIVATOR FECR-RELATED"/>
    <property type="match status" value="1"/>
</dbReference>
<evidence type="ECO:0000313" key="5">
    <source>
        <dbReference type="Proteomes" id="UP000190150"/>
    </source>
</evidence>
<dbReference type="AlphaFoldDB" id="A0A1T5AW54"/>
<keyword evidence="1" id="KW-1133">Transmembrane helix</keyword>
<dbReference type="RefSeq" id="WP_079640560.1">
    <property type="nucleotide sequence ID" value="NZ_FUZF01000001.1"/>
</dbReference>
<dbReference type="InterPro" id="IPR006860">
    <property type="entry name" value="FecR"/>
</dbReference>
<keyword evidence="5" id="KW-1185">Reference proteome</keyword>
<reference evidence="5" key="1">
    <citation type="submission" date="2017-02" db="EMBL/GenBank/DDBJ databases">
        <authorList>
            <person name="Varghese N."/>
            <person name="Submissions S."/>
        </authorList>
    </citation>
    <scope>NUCLEOTIDE SEQUENCE [LARGE SCALE GENOMIC DNA]</scope>
    <source>
        <strain evidence="5">DSM 24091</strain>
    </source>
</reference>
<evidence type="ECO:0000259" key="2">
    <source>
        <dbReference type="Pfam" id="PF04773"/>
    </source>
</evidence>